<dbReference type="Pfam" id="PF01364">
    <property type="entry name" value="Peptidase_C25"/>
    <property type="match status" value="1"/>
</dbReference>
<dbReference type="SUPFAM" id="SSF52129">
    <property type="entry name" value="Caspase-like"/>
    <property type="match status" value="1"/>
</dbReference>
<evidence type="ECO:0000256" key="1">
    <source>
        <dbReference type="ARBA" id="ARBA00022729"/>
    </source>
</evidence>
<dbReference type="Gene3D" id="3.40.50.10390">
    <property type="entry name" value="Gingipain r, domain 1"/>
    <property type="match status" value="1"/>
</dbReference>
<evidence type="ECO:0000259" key="2">
    <source>
        <dbReference type="Pfam" id="PF01364"/>
    </source>
</evidence>
<dbReference type="Proteomes" id="UP001597361">
    <property type="component" value="Unassembled WGS sequence"/>
</dbReference>
<name>A0ABW4VS74_9BACT</name>
<dbReference type="EMBL" id="JBHUHR010000051">
    <property type="protein sequence ID" value="MFD2037653.1"/>
    <property type="molecule type" value="Genomic_DNA"/>
</dbReference>
<organism evidence="3 4">
    <name type="scientific">Belliella marina</name>
    <dbReference type="NCBI Taxonomy" id="1644146"/>
    <lineage>
        <taxon>Bacteria</taxon>
        <taxon>Pseudomonadati</taxon>
        <taxon>Bacteroidota</taxon>
        <taxon>Cytophagia</taxon>
        <taxon>Cytophagales</taxon>
        <taxon>Cyclobacteriaceae</taxon>
        <taxon>Belliella</taxon>
    </lineage>
</organism>
<accession>A0ABW4VS74</accession>
<dbReference type="Gene3D" id="3.40.50.1460">
    <property type="match status" value="1"/>
</dbReference>
<dbReference type="CDD" id="cd02258">
    <property type="entry name" value="Peptidase_C25_N"/>
    <property type="match status" value="1"/>
</dbReference>
<protein>
    <submittedName>
        <fullName evidence="3">Type IX secretion system sortase PorU</fullName>
    </submittedName>
</protein>
<evidence type="ECO:0000313" key="3">
    <source>
        <dbReference type="EMBL" id="MFD2037653.1"/>
    </source>
</evidence>
<reference evidence="4" key="1">
    <citation type="journal article" date="2019" name="Int. J. Syst. Evol. Microbiol.">
        <title>The Global Catalogue of Microorganisms (GCM) 10K type strain sequencing project: providing services to taxonomists for standard genome sequencing and annotation.</title>
        <authorList>
            <consortium name="The Broad Institute Genomics Platform"/>
            <consortium name="The Broad Institute Genome Sequencing Center for Infectious Disease"/>
            <person name="Wu L."/>
            <person name="Ma J."/>
        </authorList>
    </citation>
    <scope>NUCLEOTIDE SEQUENCE [LARGE SCALE GENOMIC DNA]</scope>
    <source>
        <strain evidence="4">CGMCC 1.15180</strain>
    </source>
</reference>
<dbReference type="InterPro" id="IPR001769">
    <property type="entry name" value="Gingipain"/>
</dbReference>
<dbReference type="RefSeq" id="WP_376889705.1">
    <property type="nucleotide sequence ID" value="NZ_JBHUHR010000051.1"/>
</dbReference>
<dbReference type="InterPro" id="IPR029030">
    <property type="entry name" value="Caspase-like_dom_sf"/>
</dbReference>
<comment type="caution">
    <text evidence="3">The sequence shown here is derived from an EMBL/GenBank/DDBJ whole genome shotgun (WGS) entry which is preliminary data.</text>
</comment>
<dbReference type="NCBIfam" id="NF033707">
    <property type="entry name" value="T9SS_sortase"/>
    <property type="match status" value="1"/>
</dbReference>
<keyword evidence="4" id="KW-1185">Reference proteome</keyword>
<dbReference type="InterPro" id="IPR029031">
    <property type="entry name" value="Gingipain_N_sf"/>
</dbReference>
<feature type="domain" description="Gingipain" evidence="2">
    <location>
        <begin position="360"/>
        <end position="726"/>
    </location>
</feature>
<sequence length="1087" mass="120811">MERKCEIFKRTILVCFLFALSFWRISNAQTQFFKFPITESGVYKISQSQISQLGSSGIDHISIFGNSGLLPQKLDSIDLTLREIPSKIIGGELFFYLEGPHKIHPTTDGWEYQHHHYSDTLFYLISNQAPTISIQDAESSTLNLSGNLFQIQVKKEENINLLSSGRNWYGNPIYSGQSYNHTFAIPAGNSGAGIIKIKVMAQSLQESQLSLAVNGQSSLNFSIPPITNATYGIKGREETMIANIPIGSPSLGTTLSQQTSDINGGAYLDYISLATSFSNSNLPEGIFHNLSPTPISILPAPGKTSFLVTDIYKTAYINNQTVIQHGEKVVAFSTAESQNITGLAPVNLSLRTEAVNQSLVIISPEILKTQAERLASHKNNLGISTKVVILTDVFDAFGYGTYDITAIRNFLSYHYNNTGHIKNVLFFGKGTYDYKTKIAGGRPNLVPSYSSRNSLNPLATYSSDDYFGFLEMGQGEWTESNAGDESLKIGIGRIPAINIQEAREAVDKIIAYESKTANQGDWKRRIALFADDGDNNIHLNDAESHARFLTENYPEYIVEKLYLDRFEQIRTAGRQSSPQAKDALERTIEEGVLILNYIGHGNETTLTAEQVYQTSDLRDWIDNPFLPLLVTATCEFGRHDSPFIRSGAEEMLFAPKKGAIGLLTTGRPVFSSINFALNKAFIEAVFQKENGENLDLGEIYKRTKNNSLNGSFNRNFSLLGDPSMKLAAPELESKVQEVFDIGLEMEVDTLRAMQRVAVRGKIIDPLTQSSISNAKGKYKLILFDKKEAKQTLGDESVPINFETEGNVLFQGIGDVDDGTFEAEIFMPKNIKYEFGEGLVRVFAELENGQEAMSAKKTIIGGTDPHTPEDTEGPEIELLFGNEYGEDLDTFSAYNIKLLANLHDESGINISPANIGQNISMQINGGNPIFLNEFYSAIKNSYKKGQVLVPVEGLVEGINVVSFEAWDNVGNRSIVEREILVDGSASVRILSSTTYPNPSSEVSKFRIEHNRSGENLMLHLRVFTMSGHEIYQSSKRYVKANYILDDFEWIFFHSKTKYPTKGTYIYELQLVSEIDNTSDRKSGKIIIK</sequence>
<evidence type="ECO:0000313" key="4">
    <source>
        <dbReference type="Proteomes" id="UP001597361"/>
    </source>
</evidence>
<gene>
    <name evidence="3" type="primary">porU</name>
    <name evidence="3" type="ORF">ACFSKL_22855</name>
</gene>
<proteinExistence type="predicted"/>
<keyword evidence="1" id="KW-0732">Signal</keyword>